<dbReference type="AlphaFoldDB" id="A0AAD9XG03"/>
<accession>A0AAD9XG03</accession>
<dbReference type="PANTHER" id="PTHR47718:SF17">
    <property type="entry name" value="PROTEIN FAR1-RELATED SEQUENCE 5-LIKE"/>
    <property type="match status" value="1"/>
</dbReference>
<dbReference type="PANTHER" id="PTHR47718">
    <property type="entry name" value="OS01G0519700 PROTEIN"/>
    <property type="match status" value="1"/>
</dbReference>
<dbReference type="Proteomes" id="UP001280121">
    <property type="component" value="Unassembled WGS sequence"/>
</dbReference>
<dbReference type="EMBL" id="JANJYI010000002">
    <property type="protein sequence ID" value="KAK2658759.1"/>
    <property type="molecule type" value="Genomic_DNA"/>
</dbReference>
<proteinExistence type="predicted"/>
<organism evidence="2 3">
    <name type="scientific">Dipteronia dyeriana</name>
    <dbReference type="NCBI Taxonomy" id="168575"/>
    <lineage>
        <taxon>Eukaryota</taxon>
        <taxon>Viridiplantae</taxon>
        <taxon>Streptophyta</taxon>
        <taxon>Embryophyta</taxon>
        <taxon>Tracheophyta</taxon>
        <taxon>Spermatophyta</taxon>
        <taxon>Magnoliopsida</taxon>
        <taxon>eudicotyledons</taxon>
        <taxon>Gunneridae</taxon>
        <taxon>Pentapetalae</taxon>
        <taxon>rosids</taxon>
        <taxon>malvids</taxon>
        <taxon>Sapindales</taxon>
        <taxon>Sapindaceae</taxon>
        <taxon>Hippocastanoideae</taxon>
        <taxon>Acereae</taxon>
        <taxon>Dipteronia</taxon>
    </lineage>
</organism>
<name>A0AAD9XG03_9ROSI</name>
<dbReference type="Pfam" id="PF10551">
    <property type="entry name" value="MULE"/>
    <property type="match status" value="1"/>
</dbReference>
<feature type="domain" description="MULE transposase" evidence="1">
    <location>
        <begin position="120"/>
        <end position="214"/>
    </location>
</feature>
<reference evidence="2" key="1">
    <citation type="journal article" date="2023" name="Plant J.">
        <title>Genome sequences and population genomics provide insights into the demographic history, inbreeding, and mutation load of two 'living fossil' tree species of Dipteronia.</title>
        <authorList>
            <person name="Feng Y."/>
            <person name="Comes H.P."/>
            <person name="Chen J."/>
            <person name="Zhu S."/>
            <person name="Lu R."/>
            <person name="Zhang X."/>
            <person name="Li P."/>
            <person name="Qiu J."/>
            <person name="Olsen K.M."/>
            <person name="Qiu Y."/>
        </authorList>
    </citation>
    <scope>NUCLEOTIDE SEQUENCE</scope>
    <source>
        <strain evidence="2">KIB01</strain>
    </source>
</reference>
<sequence length="254" mass="29605">MFSNRTRHLDLNNEGHLRWHEANTTHTENEELKPTDTYNNNEWPYHVPFAHSNVSTPPCLSGDNLVQPTDELLHSELICLQVNDFIRKEFISVTDAEEFYKKYSCVMGFSIRKDRYFGDVMSFDSMYQTYAYNRSMVIFVGVNHYTKTTILGFGLLVDKTVDTYSWILQTFLEAMHGKCLISVVIDGDKAMSKAIRLVMPFTVRRLCCWHLEQNVHTNVCDTGFTQAFTHCMLAYMTEAKFETQWLNDIKRFGL</sequence>
<evidence type="ECO:0000259" key="1">
    <source>
        <dbReference type="Pfam" id="PF10551"/>
    </source>
</evidence>
<evidence type="ECO:0000313" key="2">
    <source>
        <dbReference type="EMBL" id="KAK2658759.1"/>
    </source>
</evidence>
<keyword evidence="3" id="KW-1185">Reference proteome</keyword>
<evidence type="ECO:0000313" key="3">
    <source>
        <dbReference type="Proteomes" id="UP001280121"/>
    </source>
</evidence>
<protein>
    <recommendedName>
        <fullName evidence="1">MULE transposase domain-containing protein</fullName>
    </recommendedName>
</protein>
<dbReference type="InterPro" id="IPR018289">
    <property type="entry name" value="MULE_transposase_dom"/>
</dbReference>
<gene>
    <name evidence="2" type="ORF">Ddye_005292</name>
</gene>
<comment type="caution">
    <text evidence="2">The sequence shown here is derived from an EMBL/GenBank/DDBJ whole genome shotgun (WGS) entry which is preliminary data.</text>
</comment>